<dbReference type="Pfam" id="PF05107">
    <property type="entry name" value="Cas_Cas7"/>
    <property type="match status" value="1"/>
</dbReference>
<dbReference type="GO" id="GO:0043571">
    <property type="term" value="P:maintenance of CRISPR repeat elements"/>
    <property type="evidence" value="ECO:0007669"/>
    <property type="project" value="InterPro"/>
</dbReference>
<dbReference type="RefSeq" id="WP_116882776.1">
    <property type="nucleotide sequence ID" value="NZ_CABMMC010000020.1"/>
</dbReference>
<evidence type="ECO:0000313" key="2">
    <source>
        <dbReference type="Proteomes" id="UP000245959"/>
    </source>
</evidence>
<dbReference type="Proteomes" id="UP000245959">
    <property type="component" value="Unassembled WGS sequence"/>
</dbReference>
<dbReference type="InterPro" id="IPR006482">
    <property type="entry name" value="Cas7_Csh2/Csh2"/>
</dbReference>
<accession>A0A2U1B962</accession>
<sequence length="320" mass="35669">MIKIQSTLPATGNAYILFGFEAIQARPNLDPYSSTLRMNDETGQVFTSDVHIKHHVRRGLKAYAAAENLPHAAETVFYEKEDEAGNPCNFDLRLKKIREAAGISKPDMKDALNNTLDLPLFGYVHAIKGENFNVTNAANTLFRPVTFHDCEIYSLGRNNAFPTLDKQNKVKDSAGSATVDSLEYGFFLALWEINLNMLRVNASASKLIDWEKGGAARWFEALVNGMWRAYSSDRYPSFTQRSQFAQFVLGWMPEGEVSYANPASLYDRLEEKRINTHSGAVTALEKVLPDFLSGWGCSESNVFVKHRAANFPVALPGAEA</sequence>
<gene>
    <name evidence="1" type="ORF">C8D82_103118</name>
</gene>
<keyword evidence="2" id="KW-1185">Reference proteome</keyword>
<organism evidence="1 2">
    <name type="scientific">Victivallis vadensis</name>
    <dbReference type="NCBI Taxonomy" id="172901"/>
    <lineage>
        <taxon>Bacteria</taxon>
        <taxon>Pseudomonadati</taxon>
        <taxon>Lentisphaerota</taxon>
        <taxon>Lentisphaeria</taxon>
        <taxon>Victivallales</taxon>
        <taxon>Victivallaceae</taxon>
        <taxon>Victivallis</taxon>
    </lineage>
</organism>
<evidence type="ECO:0000313" key="1">
    <source>
        <dbReference type="EMBL" id="PVY45204.1"/>
    </source>
</evidence>
<name>A0A2U1B962_9BACT</name>
<reference evidence="1 2" key="1">
    <citation type="submission" date="2018-04" db="EMBL/GenBank/DDBJ databases">
        <title>Genomic Encyclopedia of Type Strains, Phase IV (KMG-IV): sequencing the most valuable type-strain genomes for metagenomic binning, comparative biology and taxonomic classification.</title>
        <authorList>
            <person name="Goeker M."/>
        </authorList>
    </citation>
    <scope>NUCLEOTIDE SEQUENCE [LARGE SCALE GENOMIC DNA]</scope>
    <source>
        <strain evidence="1 2">DSM 14823</strain>
    </source>
</reference>
<comment type="caution">
    <text evidence="1">The sequence shown here is derived from an EMBL/GenBank/DDBJ whole genome shotgun (WGS) entry which is preliminary data.</text>
</comment>
<dbReference type="AlphaFoldDB" id="A0A2U1B962"/>
<proteinExistence type="predicted"/>
<protein>
    <submittedName>
        <fullName evidence="1">CRISPR/Cas system type I-B associated protein Csh2 (Cas7 group RAMP superfamily)</fullName>
    </submittedName>
</protein>
<dbReference type="EMBL" id="QEKH01000003">
    <property type="protein sequence ID" value="PVY45204.1"/>
    <property type="molecule type" value="Genomic_DNA"/>
</dbReference>
<dbReference type="GeneID" id="78294103"/>